<dbReference type="EMBL" id="UPXX01000027">
    <property type="protein sequence ID" value="VBB44130.1"/>
    <property type="molecule type" value="Genomic_DNA"/>
</dbReference>
<organism evidence="1">
    <name type="scientific">Uncultured Desulfatiglans sp</name>
    <dbReference type="NCBI Taxonomy" id="1748965"/>
    <lineage>
        <taxon>Bacteria</taxon>
        <taxon>Pseudomonadati</taxon>
        <taxon>Thermodesulfobacteriota</taxon>
        <taxon>Desulfobacteria</taxon>
        <taxon>Desulfatiglandales</taxon>
        <taxon>Desulfatiglandaceae</taxon>
        <taxon>Desulfatiglans</taxon>
        <taxon>environmental samples</taxon>
    </lineage>
</organism>
<protein>
    <submittedName>
        <fullName evidence="1">Uncharacterized protein</fullName>
    </submittedName>
</protein>
<gene>
    <name evidence="1" type="ORF">TRIP_B330302</name>
</gene>
<name>A0A653A7Z8_UNCDX</name>
<accession>A0A653A7Z8</accession>
<proteinExistence type="predicted"/>
<reference evidence="1" key="1">
    <citation type="submission" date="2018-07" db="EMBL/GenBank/DDBJ databases">
        <authorList>
            <consortium name="Genoscope - CEA"/>
            <person name="William W."/>
        </authorList>
    </citation>
    <scope>NUCLEOTIDE SEQUENCE</scope>
    <source>
        <strain evidence="1">IK1</strain>
    </source>
</reference>
<dbReference type="AlphaFoldDB" id="A0A653A7Z8"/>
<sequence length="22" mass="2635">MQLCVFNLYIRMILANILLPKK</sequence>
<evidence type="ECO:0000313" key="1">
    <source>
        <dbReference type="EMBL" id="VBB44130.1"/>
    </source>
</evidence>